<keyword evidence="5" id="KW-0547">Nucleotide-binding</keyword>
<dbReference type="PANTHER" id="PTHR24221:SF654">
    <property type="entry name" value="ATP-BINDING CASSETTE SUB-FAMILY B MEMBER 6"/>
    <property type="match status" value="1"/>
</dbReference>
<evidence type="ECO:0000256" key="2">
    <source>
        <dbReference type="ARBA" id="ARBA00022448"/>
    </source>
</evidence>
<keyword evidence="4 10" id="KW-0812">Transmembrane</keyword>
<dbReference type="InterPro" id="IPR036640">
    <property type="entry name" value="ABC1_TM_sf"/>
</dbReference>
<dbReference type="GO" id="GO:0140359">
    <property type="term" value="F:ABC-type transporter activity"/>
    <property type="evidence" value="ECO:0007669"/>
    <property type="project" value="InterPro"/>
</dbReference>
<dbReference type="Pfam" id="PF00005">
    <property type="entry name" value="ABC_tran"/>
    <property type="match status" value="1"/>
</dbReference>
<dbReference type="GO" id="GO:0016887">
    <property type="term" value="F:ATP hydrolysis activity"/>
    <property type="evidence" value="ECO:0007669"/>
    <property type="project" value="InterPro"/>
</dbReference>
<evidence type="ECO:0000256" key="3">
    <source>
        <dbReference type="ARBA" id="ARBA00022475"/>
    </source>
</evidence>
<dbReference type="InterPro" id="IPR003439">
    <property type="entry name" value="ABC_transporter-like_ATP-bd"/>
</dbReference>
<proteinExistence type="inferred from homology"/>
<keyword evidence="7 10" id="KW-1133">Transmembrane helix</keyword>
<feature type="transmembrane region" description="Helical" evidence="10">
    <location>
        <begin position="72"/>
        <end position="93"/>
    </location>
</feature>
<evidence type="ECO:0000256" key="9">
    <source>
        <dbReference type="ARBA" id="ARBA00061644"/>
    </source>
</evidence>
<comment type="similarity">
    <text evidence="9">Belongs to the ABC transporter superfamily. Lipid exporter (TC 3.A.1.106) family.</text>
</comment>
<evidence type="ECO:0000256" key="8">
    <source>
        <dbReference type="ARBA" id="ARBA00023136"/>
    </source>
</evidence>
<keyword evidence="2" id="KW-0813">Transport</keyword>
<dbReference type="RefSeq" id="WP_126041939.1">
    <property type="nucleotide sequence ID" value="NZ_CP034438.1"/>
</dbReference>
<accession>A0A3S8ZBI5</accession>
<reference evidence="13 14" key="1">
    <citation type="submission" date="2018-12" db="EMBL/GenBank/DDBJ databases">
        <title>Complete genome sequence of Flaviflexus salsibiostraticola KCTC 33148.</title>
        <authorList>
            <person name="Bae J.-W."/>
        </authorList>
    </citation>
    <scope>NUCLEOTIDE SEQUENCE [LARGE SCALE GENOMIC DNA]</scope>
    <source>
        <strain evidence="13 14">KCTC 33148</strain>
    </source>
</reference>
<dbReference type="PANTHER" id="PTHR24221">
    <property type="entry name" value="ATP-BINDING CASSETTE SUB-FAMILY B"/>
    <property type="match status" value="1"/>
</dbReference>
<sequence length="605" mass="64830">MKKLLNLVKQLLLALPAGSRRFIRVFAAALSALALLDIAALGILALLLGPLISGTSVTVPVIGITLSEPSDFGVALGIVCGLILLKGFLGIVVQRLSTRRFARFEQALGAKLLDSFFFAPWLDRLSRNSSDLVRSTDVGVSSTVSGILIPYTQLMGEIATFVAVITVLLIATPAMAIGAVVYFAAVGFFLSRWVLARAVKAGRDNRDYSTRSVRLISEMVQSLKEVTLRNKGDEIQNVVLDVRQKASTARANQVFLGSVPRYVLEMALIGGLAIAAAYGYSESGMEGAVAQLALFGVAGFRLVPAVTRFQTIMAQTAAAMPYAERVLDEIEIGRQNRESYAVKQSGRTLDSEVRNLRLDNVSFRYPNASSLAVDGVSFDIPFGSSLALVGESGSGKSTLVDIMLGLLEPTDGALFIDDVPMSEAMASWQSRVGYVPQHVAIFDSTVAHNVALTWEDSLIDDDRVRRALERAQLLDVIEARPEGIHGKVGEGGISLSGGQRQRLGIARALYSDPIVLVMDEATSALDTATEAAVTDAVRALAGDVTTIVVAHRLATIRHSDQVCFMKDGKVAARGTFDEVVRDEPEFARQALLAGLTPDGNLKNYG</sequence>
<dbReference type="InterPro" id="IPR039421">
    <property type="entry name" value="Type_1_exporter"/>
</dbReference>
<dbReference type="Gene3D" id="1.20.1560.10">
    <property type="entry name" value="ABC transporter type 1, transmembrane domain"/>
    <property type="match status" value="1"/>
</dbReference>
<feature type="domain" description="ABC transmembrane type-1" evidence="12">
    <location>
        <begin position="28"/>
        <end position="318"/>
    </location>
</feature>
<dbReference type="SUPFAM" id="SSF90123">
    <property type="entry name" value="ABC transporter transmembrane region"/>
    <property type="match status" value="1"/>
</dbReference>
<dbReference type="KEGG" id="fsl:EJO69_11405"/>
<dbReference type="PROSITE" id="PS50929">
    <property type="entry name" value="ABC_TM1F"/>
    <property type="match status" value="1"/>
</dbReference>
<evidence type="ECO:0000256" key="1">
    <source>
        <dbReference type="ARBA" id="ARBA00004651"/>
    </source>
</evidence>
<dbReference type="Proteomes" id="UP000270021">
    <property type="component" value="Chromosome"/>
</dbReference>
<dbReference type="AlphaFoldDB" id="A0A3S8ZBI5"/>
<name>A0A3S8ZBI5_9ACTO</name>
<comment type="subcellular location">
    <subcellularLocation>
        <location evidence="1">Cell membrane</location>
        <topology evidence="1">Multi-pass membrane protein</topology>
    </subcellularLocation>
</comment>
<evidence type="ECO:0000256" key="6">
    <source>
        <dbReference type="ARBA" id="ARBA00022840"/>
    </source>
</evidence>
<evidence type="ECO:0000256" key="7">
    <source>
        <dbReference type="ARBA" id="ARBA00022989"/>
    </source>
</evidence>
<protein>
    <submittedName>
        <fullName evidence="13">ABC transporter ATP-binding protein</fullName>
    </submittedName>
</protein>
<dbReference type="SUPFAM" id="SSF52540">
    <property type="entry name" value="P-loop containing nucleoside triphosphate hydrolases"/>
    <property type="match status" value="1"/>
</dbReference>
<dbReference type="InterPro" id="IPR017871">
    <property type="entry name" value="ABC_transporter-like_CS"/>
</dbReference>
<dbReference type="GO" id="GO:0005886">
    <property type="term" value="C:plasma membrane"/>
    <property type="evidence" value="ECO:0007669"/>
    <property type="project" value="UniProtKB-SubCell"/>
</dbReference>
<dbReference type="GO" id="GO:0005524">
    <property type="term" value="F:ATP binding"/>
    <property type="evidence" value="ECO:0007669"/>
    <property type="project" value="UniProtKB-KW"/>
</dbReference>
<dbReference type="InterPro" id="IPR027417">
    <property type="entry name" value="P-loop_NTPase"/>
</dbReference>
<keyword evidence="3" id="KW-1003">Cell membrane</keyword>
<keyword evidence="14" id="KW-1185">Reference proteome</keyword>
<feature type="transmembrane region" description="Helical" evidence="10">
    <location>
        <begin position="158"/>
        <end position="190"/>
    </location>
</feature>
<dbReference type="FunFam" id="3.40.50.300:FF:000299">
    <property type="entry name" value="ABC transporter ATP-binding protein/permease"/>
    <property type="match status" value="1"/>
</dbReference>
<dbReference type="Gene3D" id="3.40.50.300">
    <property type="entry name" value="P-loop containing nucleotide triphosphate hydrolases"/>
    <property type="match status" value="1"/>
</dbReference>
<evidence type="ECO:0000256" key="4">
    <source>
        <dbReference type="ARBA" id="ARBA00022692"/>
    </source>
</evidence>
<dbReference type="EMBL" id="CP034438">
    <property type="protein sequence ID" value="AZN30842.1"/>
    <property type="molecule type" value="Genomic_DNA"/>
</dbReference>
<keyword evidence="8 10" id="KW-0472">Membrane</keyword>
<evidence type="ECO:0000313" key="13">
    <source>
        <dbReference type="EMBL" id="AZN30842.1"/>
    </source>
</evidence>
<dbReference type="SMART" id="SM00382">
    <property type="entry name" value="AAA"/>
    <property type="match status" value="1"/>
</dbReference>
<organism evidence="13 14">
    <name type="scientific">Flaviflexus salsibiostraticola</name>
    <dbReference type="NCBI Taxonomy" id="1282737"/>
    <lineage>
        <taxon>Bacteria</taxon>
        <taxon>Bacillati</taxon>
        <taxon>Actinomycetota</taxon>
        <taxon>Actinomycetes</taxon>
        <taxon>Actinomycetales</taxon>
        <taxon>Actinomycetaceae</taxon>
        <taxon>Flaviflexus</taxon>
    </lineage>
</organism>
<feature type="domain" description="ABC transporter" evidence="11">
    <location>
        <begin position="356"/>
        <end position="592"/>
    </location>
</feature>
<evidence type="ECO:0000259" key="11">
    <source>
        <dbReference type="PROSITE" id="PS50893"/>
    </source>
</evidence>
<feature type="transmembrane region" description="Helical" evidence="10">
    <location>
        <begin position="21"/>
        <end position="52"/>
    </location>
</feature>
<evidence type="ECO:0000256" key="10">
    <source>
        <dbReference type="SAM" id="Phobius"/>
    </source>
</evidence>
<dbReference type="PROSITE" id="PS00211">
    <property type="entry name" value="ABC_TRANSPORTER_1"/>
    <property type="match status" value="1"/>
</dbReference>
<dbReference type="OrthoDB" id="9806127at2"/>
<evidence type="ECO:0000256" key="5">
    <source>
        <dbReference type="ARBA" id="ARBA00022741"/>
    </source>
</evidence>
<evidence type="ECO:0000313" key="14">
    <source>
        <dbReference type="Proteomes" id="UP000270021"/>
    </source>
</evidence>
<dbReference type="PROSITE" id="PS50893">
    <property type="entry name" value="ABC_TRANSPORTER_2"/>
    <property type="match status" value="1"/>
</dbReference>
<keyword evidence="6 13" id="KW-0067">ATP-binding</keyword>
<dbReference type="InterPro" id="IPR003593">
    <property type="entry name" value="AAA+_ATPase"/>
</dbReference>
<dbReference type="GO" id="GO:0034040">
    <property type="term" value="F:ATPase-coupled lipid transmembrane transporter activity"/>
    <property type="evidence" value="ECO:0007669"/>
    <property type="project" value="TreeGrafter"/>
</dbReference>
<dbReference type="InterPro" id="IPR011527">
    <property type="entry name" value="ABC1_TM_dom"/>
</dbReference>
<evidence type="ECO:0000259" key="12">
    <source>
        <dbReference type="PROSITE" id="PS50929"/>
    </source>
</evidence>
<gene>
    <name evidence="13" type="ORF">EJO69_11405</name>
</gene>